<feature type="non-terminal residue" evidence="1">
    <location>
        <position position="1"/>
    </location>
</feature>
<dbReference type="Proteomes" id="UP000182192">
    <property type="component" value="Unassembled WGS sequence"/>
</dbReference>
<proteinExistence type="predicted"/>
<sequence>TTAPELPATTLAEFCYYGMFNGCTGIMLSTTQTEECNTEYRIPSSGEGTTADNALTSMFGNTGGTFKDTPDINTTYYIKRAITHTHNFTYTASDAVITATCDAGNCDLTENKVTLTITAPTLTTYDGTSSASATLTGLTDFNDVTGKTVAESDIKYVGRDNTVYEESTTAPTDAGNYTASITVEEKTAAVNFTIAKADMTPEPVQEQNAIYGQTLADVTLPAANNGTWAWKDPTTTSVGNAGTHTFKAVFTPTNTNYNTVEQNVTVKVAKADLTPDEVTARSATYGQTLADVTLP</sequence>
<name>A0A1I1RAW2_RUMAL</name>
<gene>
    <name evidence="1" type="ORF">SAMN02910406_03644</name>
</gene>
<protein>
    <recommendedName>
        <fullName evidence="3">MBG domain-containing protein</fullName>
    </recommendedName>
</protein>
<dbReference type="EMBL" id="FOKQ01000062">
    <property type="protein sequence ID" value="SFD31491.1"/>
    <property type="molecule type" value="Genomic_DNA"/>
</dbReference>
<evidence type="ECO:0000313" key="1">
    <source>
        <dbReference type="EMBL" id="SFD31491.1"/>
    </source>
</evidence>
<evidence type="ECO:0000313" key="2">
    <source>
        <dbReference type="Proteomes" id="UP000182192"/>
    </source>
</evidence>
<organism evidence="1 2">
    <name type="scientific">Ruminococcus albus</name>
    <dbReference type="NCBI Taxonomy" id="1264"/>
    <lineage>
        <taxon>Bacteria</taxon>
        <taxon>Bacillati</taxon>
        <taxon>Bacillota</taxon>
        <taxon>Clostridia</taxon>
        <taxon>Eubacteriales</taxon>
        <taxon>Oscillospiraceae</taxon>
        <taxon>Ruminococcus</taxon>
    </lineage>
</organism>
<feature type="non-terminal residue" evidence="1">
    <location>
        <position position="295"/>
    </location>
</feature>
<dbReference type="AlphaFoldDB" id="A0A1I1RAW2"/>
<accession>A0A1I1RAW2</accession>
<reference evidence="1 2" key="1">
    <citation type="submission" date="2016-10" db="EMBL/GenBank/DDBJ databases">
        <authorList>
            <person name="de Groot N.N."/>
        </authorList>
    </citation>
    <scope>NUCLEOTIDE SEQUENCE [LARGE SCALE GENOMIC DNA]</scope>
    <source>
        <strain evidence="1 2">AR67</strain>
    </source>
</reference>
<evidence type="ECO:0008006" key="3">
    <source>
        <dbReference type="Google" id="ProtNLM"/>
    </source>
</evidence>